<dbReference type="SUPFAM" id="SSF50814">
    <property type="entry name" value="Lipocalins"/>
    <property type="match status" value="1"/>
</dbReference>
<dbReference type="GeneTree" id="ENSGT00940000160340"/>
<protein>
    <submittedName>
        <fullName evidence="5">Fatty acid-binding protein, adipocyte-like</fullName>
    </submittedName>
</protein>
<dbReference type="InterPro" id="IPR000463">
    <property type="entry name" value="Fatty_acid-bd"/>
</dbReference>
<reference evidence="5 6" key="1">
    <citation type="journal article" date="2007" name="Nature">
        <title>Genome of the marsupial Monodelphis domestica reveals innovation in non-coding sequences.</title>
        <authorList>
            <person name="Mikkelsen T.S."/>
            <person name="Wakefield M.J."/>
            <person name="Aken B."/>
            <person name="Amemiya C.T."/>
            <person name="Chang J.L."/>
            <person name="Duke S."/>
            <person name="Garber M."/>
            <person name="Gentles A.J."/>
            <person name="Goodstadt L."/>
            <person name="Heger A."/>
            <person name="Jurka J."/>
            <person name="Kamal M."/>
            <person name="Mauceli E."/>
            <person name="Searle S.M."/>
            <person name="Sharpe T."/>
            <person name="Baker M.L."/>
            <person name="Batzer M.A."/>
            <person name="Benos P.V."/>
            <person name="Belov K."/>
            <person name="Clamp M."/>
            <person name="Cook A."/>
            <person name="Cuff J."/>
            <person name="Das R."/>
            <person name="Davidow L."/>
            <person name="Deakin J.E."/>
            <person name="Fazzari M.J."/>
            <person name="Glass J.L."/>
            <person name="Grabherr M."/>
            <person name="Greally J.M."/>
            <person name="Gu W."/>
            <person name="Hore T.A."/>
            <person name="Huttley G.A."/>
            <person name="Kleber M."/>
            <person name="Jirtle R.L."/>
            <person name="Koina E."/>
            <person name="Lee J.T."/>
            <person name="Mahony S."/>
            <person name="Marra M.A."/>
            <person name="Miller R.D."/>
            <person name="Nicholls R.D."/>
            <person name="Oda M."/>
            <person name="Papenfuss A.T."/>
            <person name="Parra Z.E."/>
            <person name="Pollock D.D."/>
            <person name="Ray D.A."/>
            <person name="Schein J.E."/>
            <person name="Speed T.P."/>
            <person name="Thompson K."/>
            <person name="VandeBerg J.L."/>
            <person name="Wade C.M."/>
            <person name="Walker J.A."/>
            <person name="Waters P.D."/>
            <person name="Webber C."/>
            <person name="Weidman J.R."/>
            <person name="Xie X."/>
            <person name="Zody M.C."/>
            <person name="Baldwin J."/>
            <person name="Abdouelleil A."/>
            <person name="Abdulkadir J."/>
            <person name="Abebe A."/>
            <person name="Abera B."/>
            <person name="Abreu J."/>
            <person name="Acer S.C."/>
            <person name="Aftuck L."/>
            <person name="Alexander A."/>
            <person name="An P."/>
            <person name="Anderson E."/>
            <person name="Anderson S."/>
            <person name="Arachi H."/>
            <person name="Azer M."/>
            <person name="Bachantsang P."/>
            <person name="Barry A."/>
            <person name="Bayul T."/>
            <person name="Berlin A."/>
            <person name="Bessette D."/>
            <person name="Bloom T."/>
            <person name="Bloom T."/>
            <person name="Boguslavskiy L."/>
            <person name="Bonnet C."/>
            <person name="Boukhgalter B."/>
            <person name="Bourzgui I."/>
            <person name="Brown A."/>
            <person name="Cahill P."/>
            <person name="Channer S."/>
            <person name="Cheshatsang Y."/>
            <person name="Chuda L."/>
            <person name="Citroen M."/>
            <person name="Collymore A."/>
            <person name="Cooke P."/>
            <person name="Costello M."/>
            <person name="D'Aco K."/>
            <person name="Daza R."/>
            <person name="De Haan G."/>
            <person name="DeGray S."/>
            <person name="DeMaso C."/>
            <person name="Dhargay N."/>
            <person name="Dooley K."/>
            <person name="Dooley E."/>
            <person name="Doricent M."/>
            <person name="Dorje P."/>
            <person name="Dorjee K."/>
            <person name="Dupes A."/>
            <person name="Elong R."/>
            <person name="Falk J."/>
            <person name="Farina A."/>
            <person name="Faro S."/>
            <person name="Ferguson D."/>
            <person name="Fisher S."/>
            <person name="Foley C.D."/>
            <person name="Franke A."/>
            <person name="Friedrich D."/>
            <person name="Gadbois L."/>
            <person name="Gearin G."/>
            <person name="Gearin C.R."/>
            <person name="Giannoukos G."/>
            <person name="Goode T."/>
            <person name="Graham J."/>
            <person name="Grandbois E."/>
            <person name="Grewal S."/>
            <person name="Gyaltsen K."/>
            <person name="Hafez N."/>
            <person name="Hagos B."/>
            <person name="Hall J."/>
            <person name="Henson C."/>
            <person name="Hollinger A."/>
            <person name="Honan T."/>
            <person name="Huard M.D."/>
            <person name="Hughes L."/>
            <person name="Hurhula B."/>
            <person name="Husby M.E."/>
            <person name="Kamat A."/>
            <person name="Kanga B."/>
            <person name="Kashin S."/>
            <person name="Khazanovich D."/>
            <person name="Kisner P."/>
            <person name="Lance K."/>
            <person name="Lara M."/>
            <person name="Lee W."/>
            <person name="Lennon N."/>
            <person name="Letendre F."/>
            <person name="LeVine R."/>
            <person name="Lipovsky A."/>
            <person name="Liu X."/>
            <person name="Liu J."/>
            <person name="Liu S."/>
            <person name="Lokyitsang T."/>
            <person name="Lokyitsang Y."/>
            <person name="Lubonja R."/>
            <person name="Lui A."/>
            <person name="MacDonald P."/>
            <person name="Magnisalis V."/>
            <person name="Maru K."/>
            <person name="Matthews C."/>
            <person name="McCusker W."/>
            <person name="McDonough S."/>
            <person name="Mehta T."/>
            <person name="Meldrim J."/>
            <person name="Meneus L."/>
            <person name="Mihai O."/>
            <person name="Mihalev A."/>
            <person name="Mihova T."/>
            <person name="Mittelman R."/>
            <person name="Mlenga V."/>
            <person name="Montmayeur A."/>
            <person name="Mulrain L."/>
            <person name="Navidi A."/>
            <person name="Naylor J."/>
            <person name="Negash T."/>
            <person name="Nguyen T."/>
            <person name="Nguyen N."/>
            <person name="Nicol R."/>
            <person name="Norbu C."/>
            <person name="Norbu N."/>
            <person name="Novod N."/>
            <person name="O'Neill B."/>
            <person name="Osman S."/>
            <person name="Markiewicz E."/>
            <person name="Oyono O.L."/>
            <person name="Patti C."/>
            <person name="Phunkhang P."/>
            <person name="Pierre F."/>
            <person name="Priest M."/>
            <person name="Raghuraman S."/>
            <person name="Rege F."/>
            <person name="Reyes R."/>
            <person name="Rise C."/>
            <person name="Rogov P."/>
            <person name="Ross K."/>
            <person name="Ryan E."/>
            <person name="Settipalli S."/>
            <person name="Shea T."/>
            <person name="Sherpa N."/>
            <person name="Shi L."/>
            <person name="Shih D."/>
            <person name="Sparrow T."/>
            <person name="Spaulding J."/>
            <person name="Stalker J."/>
            <person name="Stange-Thomann N."/>
            <person name="Stavropoulos S."/>
            <person name="Stone C."/>
            <person name="Strader C."/>
            <person name="Tesfaye S."/>
            <person name="Thomson T."/>
            <person name="Thoulutsang Y."/>
            <person name="Thoulutsang D."/>
            <person name="Topham K."/>
            <person name="Topping I."/>
            <person name="Tsamla T."/>
            <person name="Vassiliev H."/>
            <person name="Vo A."/>
            <person name="Wangchuk T."/>
            <person name="Wangdi T."/>
            <person name="Weiand M."/>
            <person name="Wilkinson J."/>
            <person name="Wilson A."/>
            <person name="Yadav S."/>
            <person name="Young G."/>
            <person name="Yu Q."/>
            <person name="Zembek L."/>
            <person name="Zhong D."/>
            <person name="Zimmer A."/>
            <person name="Zwirko Z."/>
            <person name="Jaffe D.B."/>
            <person name="Alvarez P."/>
            <person name="Brockman W."/>
            <person name="Butler J."/>
            <person name="Chin C."/>
            <person name="Gnerre S."/>
            <person name="MacCallum I."/>
            <person name="Graves J.A."/>
            <person name="Ponting C.P."/>
            <person name="Breen M."/>
            <person name="Samollow P.B."/>
            <person name="Lander E.S."/>
            <person name="Lindblad-Toh K."/>
        </authorList>
    </citation>
    <scope>NUCLEOTIDE SEQUENCE [LARGE SCALE GENOMIC DNA]</scope>
</reference>
<dbReference type="Ensembl" id="ENSMODT00000084520.1">
    <property type="protein sequence ID" value="ENSMODP00000058131.1"/>
    <property type="gene ID" value="ENSMODG00000025609.3"/>
</dbReference>
<dbReference type="Bgee" id="ENSMODG00000025609">
    <property type="expression patterns" value="Expressed in spermatocyte and 20 other cell types or tissues"/>
</dbReference>
<dbReference type="Pfam" id="PF00061">
    <property type="entry name" value="Lipocalin"/>
    <property type="match status" value="1"/>
</dbReference>
<dbReference type="InterPro" id="IPR031259">
    <property type="entry name" value="ILBP"/>
</dbReference>
<accession>A0A5F8HDW6</accession>
<proteinExistence type="inferred from homology"/>
<dbReference type="PANTHER" id="PTHR11955">
    <property type="entry name" value="FATTY ACID BINDING PROTEIN"/>
    <property type="match status" value="1"/>
</dbReference>
<dbReference type="OrthoDB" id="412780at2759"/>
<dbReference type="PRINTS" id="PR00178">
    <property type="entry name" value="FATTYACIDBP"/>
</dbReference>
<dbReference type="AlphaFoldDB" id="A0A5F8HDW6"/>
<dbReference type="FunFam" id="2.40.128.20:FF:000001">
    <property type="entry name" value="Fatty acid-binding protein, adipocyte"/>
    <property type="match status" value="1"/>
</dbReference>
<evidence type="ECO:0000313" key="6">
    <source>
        <dbReference type="Proteomes" id="UP000002280"/>
    </source>
</evidence>
<sequence>MGRTFSRCLTGSRPALAPRVEAPSTADAWPRETKPSAKLPEGFLGTWKLVETTNFDSYMKELGVGFATRKVAAMVKPDMIISITDDIITIRTESTVKSTELSFKLGQEFDEVTADDRKVKSLITVDDGVLIHVQKWDGKTTTIRRKIVEDRLVVECLMKDVTSTRIYERLSKE</sequence>
<gene>
    <name evidence="5" type="primary">LOC100026824</name>
</gene>
<dbReference type="GeneID" id="100026824"/>
<dbReference type="InterPro" id="IPR000566">
    <property type="entry name" value="Lipocln_cytosolic_FA-bd_dom"/>
</dbReference>
<evidence type="ECO:0000259" key="4">
    <source>
        <dbReference type="PROSITE" id="PS00214"/>
    </source>
</evidence>
<evidence type="ECO:0000313" key="5">
    <source>
        <dbReference type="Ensembl" id="ENSMODP00000058131.1"/>
    </source>
</evidence>
<keyword evidence="6" id="KW-1185">Reference proteome</keyword>
<name>A0A5F8HDW6_MONDO</name>
<dbReference type="RefSeq" id="XP_007486966.1">
    <property type="nucleotide sequence ID" value="XM_007486904.2"/>
</dbReference>
<reference evidence="5" key="3">
    <citation type="submission" date="2025-09" db="UniProtKB">
        <authorList>
            <consortium name="Ensembl"/>
        </authorList>
    </citation>
    <scope>IDENTIFICATION</scope>
</reference>
<organism evidence="5 6">
    <name type="scientific">Monodelphis domestica</name>
    <name type="common">Gray short-tailed opossum</name>
    <dbReference type="NCBI Taxonomy" id="13616"/>
    <lineage>
        <taxon>Eukaryota</taxon>
        <taxon>Metazoa</taxon>
        <taxon>Chordata</taxon>
        <taxon>Craniata</taxon>
        <taxon>Vertebrata</taxon>
        <taxon>Euteleostomi</taxon>
        <taxon>Mammalia</taxon>
        <taxon>Metatheria</taxon>
        <taxon>Didelphimorphia</taxon>
        <taxon>Didelphidae</taxon>
        <taxon>Monodelphis</taxon>
    </lineage>
</organism>
<evidence type="ECO:0000256" key="2">
    <source>
        <dbReference type="ARBA" id="ARBA00022448"/>
    </source>
</evidence>
<dbReference type="Gene3D" id="2.40.128.20">
    <property type="match status" value="1"/>
</dbReference>
<dbReference type="Proteomes" id="UP000002280">
    <property type="component" value="Chromosome 3"/>
</dbReference>
<evidence type="ECO:0000256" key="3">
    <source>
        <dbReference type="RuleBase" id="RU003696"/>
    </source>
</evidence>
<reference evidence="5" key="2">
    <citation type="submission" date="2025-08" db="UniProtKB">
        <authorList>
            <consortium name="Ensembl"/>
        </authorList>
    </citation>
    <scope>IDENTIFICATION</scope>
</reference>
<dbReference type="GO" id="GO:0008289">
    <property type="term" value="F:lipid binding"/>
    <property type="evidence" value="ECO:0007669"/>
    <property type="project" value="InterPro"/>
</dbReference>
<dbReference type="InterPro" id="IPR012674">
    <property type="entry name" value="Calycin"/>
</dbReference>
<keyword evidence="2 3" id="KW-0813">Transport</keyword>
<feature type="domain" description="Cytosolic fatty-acid binding proteins" evidence="4">
    <location>
        <begin position="45"/>
        <end position="62"/>
    </location>
</feature>
<dbReference type="PROSITE" id="PS00214">
    <property type="entry name" value="FABP"/>
    <property type="match status" value="1"/>
</dbReference>
<evidence type="ECO:0000256" key="1">
    <source>
        <dbReference type="ARBA" id="ARBA00008390"/>
    </source>
</evidence>
<comment type="similarity">
    <text evidence="1 3">Belongs to the calycin superfamily. Fatty-acid binding protein (FABP) family.</text>
</comment>